<feature type="non-terminal residue" evidence="4">
    <location>
        <position position="163"/>
    </location>
</feature>
<proteinExistence type="inferred from homology"/>
<dbReference type="Proteomes" id="UP001217089">
    <property type="component" value="Unassembled WGS sequence"/>
</dbReference>
<dbReference type="EMBL" id="JARBDR010000337">
    <property type="protein sequence ID" value="KAJ8315422.1"/>
    <property type="molecule type" value="Genomic_DNA"/>
</dbReference>
<protein>
    <recommendedName>
        <fullName evidence="2">Proteasome assembly chaperone 1</fullName>
    </recommendedName>
</protein>
<evidence type="ECO:0000256" key="1">
    <source>
        <dbReference type="ARBA" id="ARBA00005261"/>
    </source>
</evidence>
<sequence length="163" mass="18504">FAQTYITHDDYEIIGGVFGGLQETDVNTFQQTAPTDKSCYIYWKKSNKKISNQNNHIPGLPKGEVPISEMTIPFLRALKTEKFKGVALCPFLEQPNIVSGLPAQILTYCKMNNIAAMLYVCYTENLYLDSITMKTFNPLLRSTPIRDIIEVSTNFDTLKQRPL</sequence>
<evidence type="ECO:0000313" key="4">
    <source>
        <dbReference type="EMBL" id="KAJ8315422.1"/>
    </source>
</evidence>
<feature type="non-terminal residue" evidence="4">
    <location>
        <position position="1"/>
    </location>
</feature>
<keyword evidence="3" id="KW-0143">Chaperone</keyword>
<name>A0ABQ9FFX8_TEGGR</name>
<comment type="similarity">
    <text evidence="1">Belongs to the PSMG1 family.</text>
</comment>
<dbReference type="Pfam" id="PF16094">
    <property type="entry name" value="PAC1"/>
    <property type="match status" value="1"/>
</dbReference>
<organism evidence="4 5">
    <name type="scientific">Tegillarca granosa</name>
    <name type="common">Malaysian cockle</name>
    <name type="synonym">Anadara granosa</name>
    <dbReference type="NCBI Taxonomy" id="220873"/>
    <lineage>
        <taxon>Eukaryota</taxon>
        <taxon>Metazoa</taxon>
        <taxon>Spiralia</taxon>
        <taxon>Lophotrochozoa</taxon>
        <taxon>Mollusca</taxon>
        <taxon>Bivalvia</taxon>
        <taxon>Autobranchia</taxon>
        <taxon>Pteriomorphia</taxon>
        <taxon>Arcoida</taxon>
        <taxon>Arcoidea</taxon>
        <taxon>Arcidae</taxon>
        <taxon>Tegillarca</taxon>
    </lineage>
</organism>
<keyword evidence="5" id="KW-1185">Reference proteome</keyword>
<reference evidence="4 5" key="1">
    <citation type="submission" date="2022-12" db="EMBL/GenBank/DDBJ databases">
        <title>Chromosome-level genome of Tegillarca granosa.</title>
        <authorList>
            <person name="Kim J."/>
        </authorList>
    </citation>
    <scope>NUCLEOTIDE SEQUENCE [LARGE SCALE GENOMIC DNA]</scope>
    <source>
        <strain evidence="4">Teg-2019</strain>
        <tissue evidence="4">Adductor muscle</tissue>
    </source>
</reference>
<evidence type="ECO:0000256" key="2">
    <source>
        <dbReference type="ARBA" id="ARBA00019180"/>
    </source>
</evidence>
<comment type="caution">
    <text evidence="4">The sequence shown here is derived from an EMBL/GenBank/DDBJ whole genome shotgun (WGS) entry which is preliminary data.</text>
</comment>
<evidence type="ECO:0000256" key="3">
    <source>
        <dbReference type="ARBA" id="ARBA00023186"/>
    </source>
</evidence>
<gene>
    <name evidence="4" type="ORF">KUTeg_007572</name>
</gene>
<dbReference type="PANTHER" id="PTHR15069:SF1">
    <property type="entry name" value="PROTEASOME ASSEMBLY CHAPERONE 1"/>
    <property type="match status" value="1"/>
</dbReference>
<dbReference type="InterPro" id="IPR016565">
    <property type="entry name" value="Proteasome_assmbl_chp_1"/>
</dbReference>
<dbReference type="PANTHER" id="PTHR15069">
    <property type="entry name" value="PROTEASOME ASSEMBLY CHAPERONE 1"/>
    <property type="match status" value="1"/>
</dbReference>
<evidence type="ECO:0000313" key="5">
    <source>
        <dbReference type="Proteomes" id="UP001217089"/>
    </source>
</evidence>
<accession>A0ABQ9FFX8</accession>